<organism evidence="3 4">
    <name type="scientific">Fusarium austroafricanum</name>
    <dbReference type="NCBI Taxonomy" id="2364996"/>
    <lineage>
        <taxon>Eukaryota</taxon>
        <taxon>Fungi</taxon>
        <taxon>Dikarya</taxon>
        <taxon>Ascomycota</taxon>
        <taxon>Pezizomycotina</taxon>
        <taxon>Sordariomycetes</taxon>
        <taxon>Hypocreomycetidae</taxon>
        <taxon>Hypocreales</taxon>
        <taxon>Nectriaceae</taxon>
        <taxon>Fusarium</taxon>
        <taxon>Fusarium concolor species complex</taxon>
    </lineage>
</organism>
<dbReference type="GO" id="GO:0000976">
    <property type="term" value="F:transcription cis-regulatory region binding"/>
    <property type="evidence" value="ECO:0007669"/>
    <property type="project" value="TreeGrafter"/>
</dbReference>
<sequence>MNCSSTIRDALMSMSLVGNTTSGSALLHAILAYSSLHGYGLSEQAIRLKIQALHYLSTSVQESQISTASAPQLVATSMLLGSFETLRPSESSGEWLSHVSGAMDVIQATQLDAQPYNCDTYHLLDWTNYHYTLCRFSQQYWHHKSPGYNVSLSLTRYKPNMPSVNPSYAILNLLSEVSDTLVDPRDPKGRSPEYVSSLKRLEARLVDIEATPIPDDSGPVSAFAIELYRVATRIYMTRVSDSPWDAPSILDDVIDALFNGPVKTCTCEHFFPLLILACEARRDDQRLAILNLIDRTQRDARIRSIKGVTDAIHAIWVHQDLHADSDVLVNYLDLLSVGISASSTIPSFA</sequence>
<dbReference type="Proteomes" id="UP000605986">
    <property type="component" value="Unassembled WGS sequence"/>
</dbReference>
<dbReference type="PANTHER" id="PTHR37534:SF39">
    <property type="entry name" value="TRANSCRIPTION FACTOR DOMAIN-CONTAINING PROTEIN"/>
    <property type="match status" value="1"/>
</dbReference>
<protein>
    <submittedName>
        <fullName evidence="3">Uncharacterized protein</fullName>
    </submittedName>
</protein>
<dbReference type="Pfam" id="PF11951">
    <property type="entry name" value="Fungal_trans_2"/>
    <property type="match status" value="1"/>
</dbReference>
<dbReference type="EMBL" id="JAADJG010000250">
    <property type="protein sequence ID" value="KAF4450424.1"/>
    <property type="molecule type" value="Genomic_DNA"/>
</dbReference>
<keyword evidence="4" id="KW-1185">Reference proteome</keyword>
<dbReference type="OrthoDB" id="5130013at2759"/>
<dbReference type="GO" id="GO:0003700">
    <property type="term" value="F:DNA-binding transcription factor activity"/>
    <property type="evidence" value="ECO:0007669"/>
    <property type="project" value="TreeGrafter"/>
</dbReference>
<name>A0A8H4KIP8_9HYPO</name>
<comment type="subcellular location">
    <subcellularLocation>
        <location evidence="1">Nucleus</location>
    </subcellularLocation>
</comment>
<dbReference type="PANTHER" id="PTHR37534">
    <property type="entry name" value="TRANSCRIPTIONAL ACTIVATOR PROTEIN UGA3"/>
    <property type="match status" value="1"/>
</dbReference>
<comment type="caution">
    <text evidence="3">The sequence shown here is derived from an EMBL/GenBank/DDBJ whole genome shotgun (WGS) entry which is preliminary data.</text>
</comment>
<accession>A0A8H4KIP8</accession>
<reference evidence="3" key="1">
    <citation type="submission" date="2020-01" db="EMBL/GenBank/DDBJ databases">
        <title>Identification and distribution of gene clusters putatively required for synthesis of sphingolipid metabolism inhibitors in phylogenetically diverse species of the filamentous fungus Fusarium.</title>
        <authorList>
            <person name="Kim H.-S."/>
            <person name="Busman M."/>
            <person name="Brown D.W."/>
            <person name="Divon H."/>
            <person name="Uhlig S."/>
            <person name="Proctor R.H."/>
        </authorList>
    </citation>
    <scope>NUCLEOTIDE SEQUENCE</scope>
    <source>
        <strain evidence="3">NRRL 53441</strain>
    </source>
</reference>
<evidence type="ECO:0000313" key="4">
    <source>
        <dbReference type="Proteomes" id="UP000605986"/>
    </source>
</evidence>
<evidence type="ECO:0000256" key="2">
    <source>
        <dbReference type="ARBA" id="ARBA00023242"/>
    </source>
</evidence>
<dbReference type="GO" id="GO:0045944">
    <property type="term" value="P:positive regulation of transcription by RNA polymerase II"/>
    <property type="evidence" value="ECO:0007669"/>
    <property type="project" value="TreeGrafter"/>
</dbReference>
<proteinExistence type="predicted"/>
<gene>
    <name evidence="3" type="ORF">F53441_6423</name>
</gene>
<dbReference type="GO" id="GO:0005634">
    <property type="term" value="C:nucleus"/>
    <property type="evidence" value="ECO:0007669"/>
    <property type="project" value="UniProtKB-SubCell"/>
</dbReference>
<keyword evidence="2" id="KW-0539">Nucleus</keyword>
<evidence type="ECO:0000313" key="3">
    <source>
        <dbReference type="EMBL" id="KAF4450424.1"/>
    </source>
</evidence>
<dbReference type="AlphaFoldDB" id="A0A8H4KIP8"/>
<dbReference type="InterPro" id="IPR021858">
    <property type="entry name" value="Fun_TF"/>
</dbReference>
<evidence type="ECO:0000256" key="1">
    <source>
        <dbReference type="ARBA" id="ARBA00004123"/>
    </source>
</evidence>